<evidence type="ECO:0000313" key="9">
    <source>
        <dbReference type="EMBL" id="VFK09271.1"/>
    </source>
</evidence>
<feature type="transmembrane region" description="Helical" evidence="5">
    <location>
        <begin position="325"/>
        <end position="343"/>
    </location>
</feature>
<sequence>MDLLIALGVIVIASVAIMYACNSFDDAASYLGRNMAPGVRGATINAIGSSMPELMTAMFLLFLFHDRDGFAAGVATTAGSAIFNAVIIPALCIFAVRYKGIIVKGSGNAAAVVREKVTQIQATKSSLLRDGSFLLIAEAALIWFLGNSVMTWWMGGALLMIYGVYFLFLAAGFGATSDDDDGEEDTEDEDDESPSKLKALFTFDFNNLIYSGGNYTLGSAWVVLSLATVVIGIACWQLAEAVMLSADALGVPAYFTALIFAAAATSVPDTILSVKDAMRGEYDDAISNAVGSNTFDITVGLGLPLLLYALIFGNVEVYSVDQTQALRIVLFAVTVVVLGILLLRSHATVATAYLLLIIYAGWMGFVFYDMAGVIGAQGAG</sequence>
<keyword evidence="3 5" id="KW-1133">Transmembrane helix</keyword>
<proteinExistence type="predicted"/>
<dbReference type="InterPro" id="IPR004481">
    <property type="entry name" value="K/Na/Ca-exchanger"/>
</dbReference>
<feature type="domain" description="Sodium/calcium exchanger membrane region" evidence="6">
    <location>
        <begin position="220"/>
        <end position="367"/>
    </location>
</feature>
<name>A0A450SGB2_9GAMM</name>
<feature type="transmembrane region" description="Helical" evidence="5">
    <location>
        <begin position="251"/>
        <end position="274"/>
    </location>
</feature>
<feature type="transmembrane region" description="Helical" evidence="5">
    <location>
        <begin position="127"/>
        <end position="146"/>
    </location>
</feature>
<dbReference type="AlphaFoldDB" id="A0A450SGB2"/>
<evidence type="ECO:0000256" key="3">
    <source>
        <dbReference type="ARBA" id="ARBA00022989"/>
    </source>
</evidence>
<feature type="transmembrane region" description="Helical" evidence="5">
    <location>
        <begin position="152"/>
        <end position="173"/>
    </location>
</feature>
<feature type="transmembrane region" description="Helical" evidence="5">
    <location>
        <begin position="295"/>
        <end position="313"/>
    </location>
</feature>
<accession>A0A450SGB2</accession>
<dbReference type="GO" id="GO:0005886">
    <property type="term" value="C:plasma membrane"/>
    <property type="evidence" value="ECO:0007669"/>
    <property type="project" value="TreeGrafter"/>
</dbReference>
<evidence type="ECO:0000256" key="4">
    <source>
        <dbReference type="ARBA" id="ARBA00023136"/>
    </source>
</evidence>
<feature type="transmembrane region" description="Helical" evidence="5">
    <location>
        <begin position="6"/>
        <end position="24"/>
    </location>
</feature>
<evidence type="ECO:0000256" key="1">
    <source>
        <dbReference type="ARBA" id="ARBA00004141"/>
    </source>
</evidence>
<feature type="transmembrane region" description="Helical" evidence="5">
    <location>
        <begin position="44"/>
        <end position="64"/>
    </location>
</feature>
<evidence type="ECO:0000256" key="5">
    <source>
        <dbReference type="SAM" id="Phobius"/>
    </source>
</evidence>
<dbReference type="Pfam" id="PF01699">
    <property type="entry name" value="Na_Ca_ex"/>
    <property type="match status" value="2"/>
</dbReference>
<protein>
    <submittedName>
        <fullName evidence="7">Cation:H+ antiporter</fullName>
    </submittedName>
</protein>
<feature type="domain" description="Sodium/calcium exchanger membrane region" evidence="6">
    <location>
        <begin position="6"/>
        <end position="169"/>
    </location>
</feature>
<dbReference type="EMBL" id="CAADEZ010000097">
    <property type="protein sequence ID" value="VFJ52057.1"/>
    <property type="molecule type" value="Genomic_DNA"/>
</dbReference>
<dbReference type="EMBL" id="CAADFA010000107">
    <property type="protein sequence ID" value="VFJ52305.1"/>
    <property type="molecule type" value="Genomic_DNA"/>
</dbReference>
<dbReference type="InterPro" id="IPR004837">
    <property type="entry name" value="NaCa_Exmemb"/>
</dbReference>
<evidence type="ECO:0000313" key="8">
    <source>
        <dbReference type="EMBL" id="VFJ52305.1"/>
    </source>
</evidence>
<comment type="subcellular location">
    <subcellularLocation>
        <location evidence="1">Membrane</location>
        <topology evidence="1">Multi-pass membrane protein</topology>
    </subcellularLocation>
</comment>
<dbReference type="GO" id="GO:0008273">
    <property type="term" value="F:calcium, potassium:sodium antiporter activity"/>
    <property type="evidence" value="ECO:0007669"/>
    <property type="project" value="TreeGrafter"/>
</dbReference>
<keyword evidence="4 5" id="KW-0472">Membrane</keyword>
<evidence type="ECO:0000256" key="2">
    <source>
        <dbReference type="ARBA" id="ARBA00022692"/>
    </source>
</evidence>
<feature type="transmembrane region" description="Helical" evidence="5">
    <location>
        <begin position="350"/>
        <end position="368"/>
    </location>
</feature>
<gene>
    <name evidence="7" type="ORF">BECKFM1743A_GA0114220_1009711</name>
    <name evidence="9" type="ORF">BECKFM1743B_GA0114221_1010011</name>
    <name evidence="8" type="ORF">BECKFM1743C_GA0114222_1010711</name>
</gene>
<dbReference type="InterPro" id="IPR044880">
    <property type="entry name" value="NCX_ion-bd_dom_sf"/>
</dbReference>
<keyword evidence="2 5" id="KW-0812">Transmembrane</keyword>
<organism evidence="7">
    <name type="scientific">Candidatus Kentrum sp. FM</name>
    <dbReference type="NCBI Taxonomy" id="2126340"/>
    <lineage>
        <taxon>Bacteria</taxon>
        <taxon>Pseudomonadati</taxon>
        <taxon>Pseudomonadota</taxon>
        <taxon>Gammaproteobacteria</taxon>
        <taxon>Candidatus Kentrum</taxon>
    </lineage>
</organism>
<dbReference type="PANTHER" id="PTHR10846">
    <property type="entry name" value="SODIUM/POTASSIUM/CALCIUM EXCHANGER"/>
    <property type="match status" value="1"/>
</dbReference>
<feature type="transmembrane region" description="Helical" evidence="5">
    <location>
        <begin position="70"/>
        <end position="96"/>
    </location>
</feature>
<evidence type="ECO:0000259" key="6">
    <source>
        <dbReference type="Pfam" id="PF01699"/>
    </source>
</evidence>
<dbReference type="PANTHER" id="PTHR10846:SF8">
    <property type="entry name" value="INNER MEMBRANE PROTEIN YRBG"/>
    <property type="match status" value="1"/>
</dbReference>
<dbReference type="GO" id="GO:0005262">
    <property type="term" value="F:calcium channel activity"/>
    <property type="evidence" value="ECO:0007669"/>
    <property type="project" value="TreeGrafter"/>
</dbReference>
<dbReference type="GO" id="GO:0006874">
    <property type="term" value="P:intracellular calcium ion homeostasis"/>
    <property type="evidence" value="ECO:0007669"/>
    <property type="project" value="TreeGrafter"/>
</dbReference>
<dbReference type="EMBL" id="CAADFL010000100">
    <property type="protein sequence ID" value="VFK09271.1"/>
    <property type="molecule type" value="Genomic_DNA"/>
</dbReference>
<evidence type="ECO:0000313" key="7">
    <source>
        <dbReference type="EMBL" id="VFJ52057.1"/>
    </source>
</evidence>
<reference evidence="7" key="1">
    <citation type="submission" date="2019-02" db="EMBL/GenBank/DDBJ databases">
        <authorList>
            <person name="Gruber-Vodicka R. H."/>
            <person name="Seah K. B. B."/>
        </authorList>
    </citation>
    <scope>NUCLEOTIDE SEQUENCE</scope>
    <source>
        <strain evidence="7">BECK_BZ163</strain>
        <strain evidence="9">BECK_BZ164</strain>
        <strain evidence="8">BECK_BZ165</strain>
    </source>
</reference>
<feature type="transmembrane region" description="Helical" evidence="5">
    <location>
        <begin position="215"/>
        <end position="239"/>
    </location>
</feature>
<dbReference type="Gene3D" id="1.20.1420.30">
    <property type="entry name" value="NCX, central ion-binding region"/>
    <property type="match status" value="2"/>
</dbReference>